<protein>
    <recommendedName>
        <fullName evidence="6">Long-chain-fatty-acid--CoA ligase</fullName>
        <ecNumber evidence="5">6.2.1.3</ecNumber>
    </recommendedName>
    <alternativeName>
        <fullName evidence="7">Long-chain acyl-CoA synthetase</fullName>
    </alternativeName>
</protein>
<gene>
    <name evidence="10" type="ORF">EYB53_011655</name>
</gene>
<evidence type="ECO:0000313" key="11">
    <source>
        <dbReference type="Proteomes" id="UP001193081"/>
    </source>
</evidence>
<accession>A0ABS4DA87</accession>
<reference evidence="10 11" key="1">
    <citation type="submission" date="2021-03" db="EMBL/GenBank/DDBJ databases">
        <authorList>
            <person name="Grouzdev D.S."/>
        </authorList>
    </citation>
    <scope>NUCLEOTIDE SEQUENCE [LARGE SCALE GENOMIC DNA]</scope>
    <source>
        <strain evidence="10 11">M50-1</strain>
    </source>
</reference>
<comment type="subcellular location">
    <subcellularLocation>
        <location evidence="1">Membrane</location>
        <topology evidence="1">Peripheral membrane protein</topology>
    </subcellularLocation>
</comment>
<evidence type="ECO:0000256" key="6">
    <source>
        <dbReference type="ARBA" id="ARBA00039545"/>
    </source>
</evidence>
<dbReference type="RefSeq" id="WP_205712638.1">
    <property type="nucleotide sequence ID" value="NZ_SIJK02000018.1"/>
</dbReference>
<proteinExistence type="predicted"/>
<evidence type="ECO:0000259" key="8">
    <source>
        <dbReference type="Pfam" id="PF00501"/>
    </source>
</evidence>
<evidence type="ECO:0000256" key="4">
    <source>
        <dbReference type="ARBA" id="ARBA00023136"/>
    </source>
</evidence>
<dbReference type="SUPFAM" id="SSF56801">
    <property type="entry name" value="Acetyl-CoA synthetase-like"/>
    <property type="match status" value="1"/>
</dbReference>
<dbReference type="EMBL" id="SIJK02000018">
    <property type="protein sequence ID" value="MBP1466360.1"/>
    <property type="molecule type" value="Genomic_DNA"/>
</dbReference>
<evidence type="ECO:0000256" key="2">
    <source>
        <dbReference type="ARBA" id="ARBA00005005"/>
    </source>
</evidence>
<dbReference type="PANTHER" id="PTHR43767">
    <property type="entry name" value="LONG-CHAIN-FATTY-ACID--COA LIGASE"/>
    <property type="match status" value="1"/>
</dbReference>
<dbReference type="Gene3D" id="3.30.300.30">
    <property type="match status" value="1"/>
</dbReference>
<dbReference type="Gene3D" id="3.40.50.12780">
    <property type="entry name" value="N-terminal domain of ligase-like"/>
    <property type="match status" value="1"/>
</dbReference>
<dbReference type="Pfam" id="PF13193">
    <property type="entry name" value="AMP-binding_C"/>
    <property type="match status" value="1"/>
</dbReference>
<evidence type="ECO:0000256" key="1">
    <source>
        <dbReference type="ARBA" id="ARBA00004170"/>
    </source>
</evidence>
<comment type="pathway">
    <text evidence="2">Lipid metabolism; fatty acid beta-oxidation.</text>
</comment>
<organism evidence="10 11">
    <name type="scientific">Candidatus Chloroploca mongolica</name>
    <dbReference type="NCBI Taxonomy" id="2528176"/>
    <lineage>
        <taxon>Bacteria</taxon>
        <taxon>Bacillati</taxon>
        <taxon>Chloroflexota</taxon>
        <taxon>Chloroflexia</taxon>
        <taxon>Chloroflexales</taxon>
        <taxon>Chloroflexineae</taxon>
        <taxon>Oscillochloridaceae</taxon>
        <taxon>Candidatus Chloroploca</taxon>
    </lineage>
</organism>
<keyword evidence="4" id="KW-0472">Membrane</keyword>
<keyword evidence="11" id="KW-1185">Reference proteome</keyword>
<feature type="domain" description="AMP-dependent synthetase/ligase" evidence="8">
    <location>
        <begin position="33"/>
        <end position="433"/>
    </location>
</feature>
<dbReference type="InterPro" id="IPR000873">
    <property type="entry name" value="AMP-dep_synth/lig_dom"/>
</dbReference>
<dbReference type="InterPro" id="IPR050237">
    <property type="entry name" value="ATP-dep_AMP-bd_enzyme"/>
</dbReference>
<dbReference type="Proteomes" id="UP001193081">
    <property type="component" value="Unassembled WGS sequence"/>
</dbReference>
<comment type="caution">
    <text evidence="10">The sequence shown here is derived from an EMBL/GenBank/DDBJ whole genome shotgun (WGS) entry which is preliminary data.</text>
</comment>
<name>A0ABS4DA87_9CHLR</name>
<dbReference type="CDD" id="cd05936">
    <property type="entry name" value="FC-FACS_FadD_like"/>
    <property type="match status" value="1"/>
</dbReference>
<dbReference type="PANTHER" id="PTHR43767:SF8">
    <property type="entry name" value="LONG-CHAIN-FATTY-ACID--COA LIGASE"/>
    <property type="match status" value="1"/>
</dbReference>
<dbReference type="InterPro" id="IPR025110">
    <property type="entry name" value="AMP-bd_C"/>
</dbReference>
<dbReference type="Pfam" id="PF00501">
    <property type="entry name" value="AMP-binding"/>
    <property type="match status" value="1"/>
</dbReference>
<evidence type="ECO:0000313" key="10">
    <source>
        <dbReference type="EMBL" id="MBP1466360.1"/>
    </source>
</evidence>
<evidence type="ECO:0000259" key="9">
    <source>
        <dbReference type="Pfam" id="PF13193"/>
    </source>
</evidence>
<evidence type="ECO:0000256" key="3">
    <source>
        <dbReference type="ARBA" id="ARBA00022598"/>
    </source>
</evidence>
<dbReference type="EC" id="6.2.1.3" evidence="5"/>
<dbReference type="InterPro" id="IPR020845">
    <property type="entry name" value="AMP-binding_CS"/>
</dbReference>
<dbReference type="InterPro" id="IPR042099">
    <property type="entry name" value="ANL_N_sf"/>
</dbReference>
<evidence type="ECO:0000256" key="7">
    <source>
        <dbReference type="ARBA" id="ARBA00042773"/>
    </source>
</evidence>
<feature type="domain" description="AMP-binding enzyme C-terminal" evidence="9">
    <location>
        <begin position="483"/>
        <end position="558"/>
    </location>
</feature>
<dbReference type="InterPro" id="IPR045851">
    <property type="entry name" value="AMP-bd_C_sf"/>
</dbReference>
<sequence length="582" mass="63095">MSMLEIDALVESRATPLSPSFSLPARHIAELVETTCARYAHQNAFTAVLPNGMYGNLKFDQVARYTDQVAAYLRVELGLVVGDRVAVQLPNSLAYPLWSFGALKAGCVLVNMNPLYTVPEMVHQLNDSGARVLVLVDLFADKLPEVLAQTKVEHVVLVRITDLFPRLIGFIAHNIMKYWNRIIPPCTVPVTTGLEGMAKGDAILRDGKADVRSYTADFGPETLAALQYTGGTTGVSKGAMLTHGNLLANIAQIEERVAGNVEHGKETALAVLPLYHIFAFTANLLYFFHAGARNILVASPRPLSNLQRAIENYPVSWIPGVNTLFNGILNEEWFTDYPPPQLKGSIAGGTSLHAAVAERWEKVTGSPVIEGYGLTESSPVVTLNPFVGSRAGSIGRPVLGTEVRLLNPLGEDTASGEAGELAVRGPQVMRGYWQRPDETALTLRDGWLLTGDVAQQDDDGFLRIVDRKKDLIIVSGFNVYPNEVEDCIARLDGVSEVAVIGVPDAKSGEAVKAFIVPRNGATITADQVREHCRASLTGYKVPKLVELRDELPKTNVGKVLRRALRDEVHQAVPARVVGGTNG</sequence>
<evidence type="ECO:0000256" key="5">
    <source>
        <dbReference type="ARBA" id="ARBA00026121"/>
    </source>
</evidence>
<dbReference type="PROSITE" id="PS00455">
    <property type="entry name" value="AMP_BINDING"/>
    <property type="match status" value="1"/>
</dbReference>
<keyword evidence="3" id="KW-0436">Ligase</keyword>